<dbReference type="SMART" id="SM01101">
    <property type="entry name" value="CRISPR_assoc"/>
    <property type="match status" value="1"/>
</dbReference>
<protein>
    <submittedName>
        <fullName evidence="1">Type I-E CRISPR-associated protein Cas6/Cse3/CasE</fullName>
    </submittedName>
</protein>
<gene>
    <name evidence="1" type="primary">cas6e</name>
    <name evidence="1" type="ORF">JJQ90_23345</name>
</gene>
<dbReference type="RefSeq" id="WP_216878702.1">
    <property type="nucleotide sequence ID" value="NZ_JAERQM010000009.1"/>
</dbReference>
<dbReference type="InterPro" id="IPR010179">
    <property type="entry name" value="CRISPR-assoc_prot_Cse3"/>
</dbReference>
<dbReference type="NCBIfam" id="TIGR01907">
    <property type="entry name" value="casE_Cse3"/>
    <property type="match status" value="1"/>
</dbReference>
<organism evidence="1 2">
    <name type="scientific">Falsiroseomonas oleicola</name>
    <dbReference type="NCBI Taxonomy" id="2801474"/>
    <lineage>
        <taxon>Bacteria</taxon>
        <taxon>Pseudomonadati</taxon>
        <taxon>Pseudomonadota</taxon>
        <taxon>Alphaproteobacteria</taxon>
        <taxon>Acetobacterales</taxon>
        <taxon>Roseomonadaceae</taxon>
        <taxon>Falsiroseomonas</taxon>
    </lineage>
</organism>
<accession>A0ABS6HD76</accession>
<reference evidence="1 2" key="1">
    <citation type="submission" date="2021-01" db="EMBL/GenBank/DDBJ databases">
        <title>Roseomonas sp. nov, a bacterium isolated from an oil production mixture in Yumen Oilfield.</title>
        <authorList>
            <person name="Wu D."/>
        </authorList>
    </citation>
    <scope>NUCLEOTIDE SEQUENCE [LARGE SCALE GENOMIC DNA]</scope>
    <source>
        <strain evidence="1 2">ROY-5-3</strain>
    </source>
</reference>
<dbReference type="EMBL" id="JAERQM010000009">
    <property type="protein sequence ID" value="MBU8546675.1"/>
    <property type="molecule type" value="Genomic_DNA"/>
</dbReference>
<evidence type="ECO:0000313" key="1">
    <source>
        <dbReference type="EMBL" id="MBU8546675.1"/>
    </source>
</evidence>
<proteinExistence type="predicted"/>
<dbReference type="CDD" id="cd09727">
    <property type="entry name" value="Cas6_I-E"/>
    <property type="match status" value="1"/>
</dbReference>
<comment type="caution">
    <text evidence="1">The sequence shown here is derived from an EMBL/GenBank/DDBJ whole genome shotgun (WGS) entry which is preliminary data.</text>
</comment>
<sequence length="227" mass="24913">MTALWLSRIRLRQAPSVAALAHLLVPEETGEQAAAAHRLIWALFSDGPDRQRDFLWRQDSPGQFLALSPRPPNPLHDIFEIESKDFAPTLTAGDRLRFRLHANPVVAQPQGPGQRGKRQDVVMHALYATPKGQRASVRLDLAQESGRAWLARQGTAHGFRPLGDVAVDGYETIRIGRGPKAPMRFGVLDFEGLLEVTDPAAFLPALAAGFGRARAFGCGLMLIRRAT</sequence>
<keyword evidence="2" id="KW-1185">Reference proteome</keyword>
<dbReference type="Proteomes" id="UP000689967">
    <property type="component" value="Unassembled WGS sequence"/>
</dbReference>
<dbReference type="Pfam" id="PF08798">
    <property type="entry name" value="CRISPR_assoc"/>
    <property type="match status" value="1"/>
</dbReference>
<evidence type="ECO:0000313" key="2">
    <source>
        <dbReference type="Proteomes" id="UP000689967"/>
    </source>
</evidence>
<name>A0ABS6HD76_9PROT</name>